<sequence>MNYFKRLGGAYQLLGSGKVFEALGGTYKQEAFCLILALGCQQ</sequence>
<protein>
    <submittedName>
        <fullName evidence="1">Uncharacterized protein</fullName>
    </submittedName>
</protein>
<evidence type="ECO:0000313" key="2">
    <source>
        <dbReference type="Proteomes" id="UP000031829"/>
    </source>
</evidence>
<dbReference type="EMBL" id="CP009920">
    <property type="protein sequence ID" value="AJI21639.1"/>
    <property type="molecule type" value="Genomic_DNA"/>
</dbReference>
<evidence type="ECO:0000313" key="1">
    <source>
        <dbReference type="EMBL" id="AJI21639.1"/>
    </source>
</evidence>
<reference evidence="1 2" key="1">
    <citation type="journal article" date="2015" name="Genome Announc.">
        <title>Complete genome sequences for 35 biothreat assay-relevant bacillus species.</title>
        <authorList>
            <person name="Johnson S.L."/>
            <person name="Daligault H.E."/>
            <person name="Davenport K.W."/>
            <person name="Jaissle J."/>
            <person name="Frey K.G."/>
            <person name="Ladner J.T."/>
            <person name="Broomall S.M."/>
            <person name="Bishop-Lilly K.A."/>
            <person name="Bruce D.C."/>
            <person name="Gibbons H.S."/>
            <person name="Coyne S.R."/>
            <person name="Lo C.C."/>
            <person name="Meincke L."/>
            <person name="Munk A.C."/>
            <person name="Koroleva G.I."/>
            <person name="Rosenzweig C.N."/>
            <person name="Palacios G.F."/>
            <person name="Redden C.L."/>
            <person name="Minogue T.D."/>
            <person name="Chain P.S."/>
        </authorList>
    </citation>
    <scope>NUCLEOTIDE SEQUENCE [LARGE SCALE GENOMIC DNA]</scope>
    <source>
        <strain evidence="2">ATCC 14581 / DSM 32 / JCM 2506 / NBRC 15308 / NCIMB 9376 / NCTC 10342 / NRRL B-14308 / VKM B-512</strain>
    </source>
</reference>
<organism evidence="1 2">
    <name type="scientific">Priestia megaterium (strain ATCC 14581 / DSM 32 / CCUG 1817 / JCM 2506 / NBRC 15308 / NCIMB 9376 / NCTC 10342 / NRRL B-14308 / VKM B-512 / Ford 19)</name>
    <name type="common">Bacillus megaterium</name>
    <dbReference type="NCBI Taxonomy" id="1348623"/>
    <lineage>
        <taxon>Bacteria</taxon>
        <taxon>Bacillati</taxon>
        <taxon>Bacillota</taxon>
        <taxon>Bacilli</taxon>
        <taxon>Bacillales</taxon>
        <taxon>Bacillaceae</taxon>
        <taxon>Priestia</taxon>
    </lineage>
</organism>
<name>A0A0B6AP56_PRIM2</name>
<accession>A0A0B6AP56</accession>
<gene>
    <name evidence="1" type="ORF">BG04_4840</name>
</gene>
<dbReference type="KEGG" id="bmeg:BG04_4840"/>
<dbReference type="Proteomes" id="UP000031829">
    <property type="component" value="Chromosome"/>
</dbReference>
<dbReference type="AlphaFoldDB" id="A0A0B6AP56"/>
<proteinExistence type="predicted"/>
<dbReference type="HOGENOM" id="CLU_3247329_0_0_9"/>